<dbReference type="Pfam" id="PF01883">
    <property type="entry name" value="FeS_assembly_P"/>
    <property type="match status" value="1"/>
</dbReference>
<dbReference type="EMBL" id="FOXS01000001">
    <property type="protein sequence ID" value="SFQ03691.1"/>
    <property type="molecule type" value="Genomic_DNA"/>
</dbReference>
<dbReference type="Pfam" id="PF23451">
    <property type="entry name" value="Zn_ribbon_PaaD"/>
    <property type="match status" value="1"/>
</dbReference>
<feature type="domain" description="MIP18 family-like" evidence="1">
    <location>
        <begin position="23"/>
        <end position="93"/>
    </location>
</feature>
<name>A0A1I5V8F9_HYMAR</name>
<dbReference type="SUPFAM" id="SSF117916">
    <property type="entry name" value="Fe-S cluster assembly (FSCA) domain-like"/>
    <property type="match status" value="1"/>
</dbReference>
<accession>A0A1I5V8F9</accession>
<reference evidence="4" key="1">
    <citation type="submission" date="2016-10" db="EMBL/GenBank/DDBJ databases">
        <authorList>
            <person name="Varghese N."/>
            <person name="Submissions S."/>
        </authorList>
    </citation>
    <scope>NUCLEOTIDE SEQUENCE [LARGE SCALE GENOMIC DNA]</scope>
    <source>
        <strain evidence="4">OR362-8,ATCC BAA-1266,JCM 13504</strain>
    </source>
</reference>
<dbReference type="RefSeq" id="WP_234794985.1">
    <property type="nucleotide sequence ID" value="NZ_FOXS01000001.1"/>
</dbReference>
<dbReference type="AlphaFoldDB" id="A0A1I5V8F9"/>
<evidence type="ECO:0000313" key="4">
    <source>
        <dbReference type="Proteomes" id="UP000199029"/>
    </source>
</evidence>
<dbReference type="InterPro" id="IPR002744">
    <property type="entry name" value="MIP18-like"/>
</dbReference>
<protein>
    <submittedName>
        <fullName evidence="3">Ring-1,2-phenylacetyl-CoA epoxidase subunit PaaD</fullName>
    </submittedName>
</protein>
<organism evidence="3 4">
    <name type="scientific">Hymenobacter arizonensis</name>
    <name type="common">Siccationidurans arizonensis</name>
    <dbReference type="NCBI Taxonomy" id="1227077"/>
    <lineage>
        <taxon>Bacteria</taxon>
        <taxon>Pseudomonadati</taxon>
        <taxon>Bacteroidota</taxon>
        <taxon>Cytophagia</taxon>
        <taxon>Cytophagales</taxon>
        <taxon>Hymenobacteraceae</taxon>
        <taxon>Hymenobacter</taxon>
    </lineage>
</organism>
<sequence>MAVSLTYKIIMQNHANSHQLVAKSQIMDWLQAVKDPEIPTISLIDLGVVRRVEQDEHTGKVTVELTPTFAGCPAMDYMKRDVERTLLAHGVPAVEVNISMREAWTSDMLTEAGRQALRQHKLSPPPVLGNQVLDLDFLEYAECPNCNGNNTELRTPFGATLCRAVHYCHDCRQLFEQFKPV</sequence>
<dbReference type="PANTHER" id="PTHR42831">
    <property type="entry name" value="FE-S PROTEIN MATURATION AUXILIARY FACTOR YITW"/>
    <property type="match status" value="1"/>
</dbReference>
<dbReference type="NCBIfam" id="TIGR02159">
    <property type="entry name" value="PA_CoA_Oxy4"/>
    <property type="match status" value="1"/>
</dbReference>
<evidence type="ECO:0000259" key="2">
    <source>
        <dbReference type="Pfam" id="PF23451"/>
    </source>
</evidence>
<proteinExistence type="predicted"/>
<dbReference type="Proteomes" id="UP000199029">
    <property type="component" value="Unassembled WGS sequence"/>
</dbReference>
<feature type="domain" description="PaaD zinc beta ribbon" evidence="2">
    <location>
        <begin position="141"/>
        <end position="179"/>
    </location>
</feature>
<dbReference type="InterPro" id="IPR052339">
    <property type="entry name" value="Fe-S_Maturation_MIP18"/>
</dbReference>
<evidence type="ECO:0000259" key="1">
    <source>
        <dbReference type="Pfam" id="PF01883"/>
    </source>
</evidence>
<dbReference type="PANTHER" id="PTHR42831:SF3">
    <property type="entry name" value="1,2-PHENYLACETYL-COA EPOXIDASE, SUBUNIT D-RELATED"/>
    <property type="match status" value="1"/>
</dbReference>
<keyword evidence="4" id="KW-1185">Reference proteome</keyword>
<dbReference type="Gene3D" id="3.30.300.130">
    <property type="entry name" value="Fe-S cluster assembly (FSCA)"/>
    <property type="match status" value="1"/>
</dbReference>
<dbReference type="InterPro" id="IPR056572">
    <property type="entry name" value="Zn_ribbon_PaaD"/>
</dbReference>
<gene>
    <name evidence="3" type="ORF">SAMN04515668_1235</name>
</gene>
<dbReference type="InterPro" id="IPR011883">
    <property type="entry name" value="PaaD-like"/>
</dbReference>
<dbReference type="InterPro" id="IPR034904">
    <property type="entry name" value="FSCA_dom_sf"/>
</dbReference>
<evidence type="ECO:0000313" key="3">
    <source>
        <dbReference type="EMBL" id="SFQ03691.1"/>
    </source>
</evidence>
<dbReference type="STRING" id="1227077.SAMN04515668_1235"/>